<evidence type="ECO:0000256" key="1">
    <source>
        <dbReference type="ARBA" id="ARBA00023125"/>
    </source>
</evidence>
<dbReference type="InterPro" id="IPR010982">
    <property type="entry name" value="Lambda_DNA-bd_dom_sf"/>
</dbReference>
<dbReference type="PANTHER" id="PTHR36924">
    <property type="entry name" value="ANTITOXIN HIGA-1"/>
    <property type="match status" value="1"/>
</dbReference>
<reference evidence="2 3" key="1">
    <citation type="submission" date="2018-06" db="EMBL/GenBank/DDBJ databases">
        <title>Genomic Encyclopedia of Type Strains, Phase IV (KMG-IV): sequencing the most valuable type-strain genomes for metagenomic binning, comparative biology and taxonomic classification.</title>
        <authorList>
            <person name="Goeker M."/>
        </authorList>
    </citation>
    <scope>NUCLEOTIDE SEQUENCE [LARGE SCALE GENOMIC DNA]</scope>
    <source>
        <strain evidence="2 3">DSM 24875</strain>
    </source>
</reference>
<comment type="caution">
    <text evidence="2">The sequence shown here is derived from an EMBL/GenBank/DDBJ whole genome shotgun (WGS) entry which is preliminary data.</text>
</comment>
<organism evidence="2 3">
    <name type="scientific">Roseiarcus fermentans</name>
    <dbReference type="NCBI Taxonomy" id="1473586"/>
    <lineage>
        <taxon>Bacteria</taxon>
        <taxon>Pseudomonadati</taxon>
        <taxon>Pseudomonadota</taxon>
        <taxon>Alphaproteobacteria</taxon>
        <taxon>Hyphomicrobiales</taxon>
        <taxon>Roseiarcaceae</taxon>
        <taxon>Roseiarcus</taxon>
    </lineage>
</organism>
<accession>A0A366FQQ0</accession>
<keyword evidence="3" id="KW-1185">Reference proteome</keyword>
<dbReference type="NCBIfam" id="TIGR02607">
    <property type="entry name" value="antidote_HigA"/>
    <property type="match status" value="1"/>
</dbReference>
<proteinExistence type="predicted"/>
<dbReference type="GO" id="GO:0003677">
    <property type="term" value="F:DNA binding"/>
    <property type="evidence" value="ECO:0007669"/>
    <property type="project" value="UniProtKB-KW"/>
</dbReference>
<evidence type="ECO:0000313" key="3">
    <source>
        <dbReference type="Proteomes" id="UP000253529"/>
    </source>
</evidence>
<dbReference type="InterPro" id="IPR001387">
    <property type="entry name" value="Cro/C1-type_HTH"/>
</dbReference>
<evidence type="ECO:0000313" key="2">
    <source>
        <dbReference type="EMBL" id="RBP16476.1"/>
    </source>
</evidence>
<name>A0A366FQQ0_9HYPH</name>
<sequence>MARTPIHPGEILADELRELNVLPTELSRQIDVPSNRISQIIAGKRAITGDTALRLGHWFRTSAQFWLNLQTAYDLDKAAAQVGAAVAKLPTRPVAAAESSA</sequence>
<dbReference type="EMBL" id="QNRK01000005">
    <property type="protein sequence ID" value="RBP16476.1"/>
    <property type="molecule type" value="Genomic_DNA"/>
</dbReference>
<dbReference type="Proteomes" id="UP000253529">
    <property type="component" value="Unassembled WGS sequence"/>
</dbReference>
<dbReference type="SUPFAM" id="SSF47413">
    <property type="entry name" value="lambda repressor-like DNA-binding domains"/>
    <property type="match status" value="1"/>
</dbReference>
<keyword evidence="1" id="KW-0238">DNA-binding</keyword>
<dbReference type="OrthoDB" id="3174593at2"/>
<protein>
    <submittedName>
        <fullName evidence="2">Addiction module HigA family antidote</fullName>
    </submittedName>
</protein>
<dbReference type="CDD" id="cd00093">
    <property type="entry name" value="HTH_XRE"/>
    <property type="match status" value="1"/>
</dbReference>
<dbReference type="PANTHER" id="PTHR36924:SF1">
    <property type="entry name" value="ANTITOXIN HIGA-1"/>
    <property type="match status" value="1"/>
</dbReference>
<gene>
    <name evidence="2" type="ORF">DFR50_105119</name>
</gene>
<dbReference type="AlphaFoldDB" id="A0A366FQQ0"/>
<dbReference type="RefSeq" id="WP_113888270.1">
    <property type="nucleotide sequence ID" value="NZ_QNRK01000005.1"/>
</dbReference>
<dbReference type="InterPro" id="IPR013430">
    <property type="entry name" value="Toxin_antidote_HigA"/>
</dbReference>
<dbReference type="Gene3D" id="1.10.260.40">
    <property type="entry name" value="lambda repressor-like DNA-binding domains"/>
    <property type="match status" value="1"/>
</dbReference>